<evidence type="ECO:0000313" key="4">
    <source>
        <dbReference type="Proteomes" id="UP000596902"/>
    </source>
</evidence>
<comment type="caution">
    <text evidence="3">The sequence shown here is derived from an EMBL/GenBank/DDBJ whole genome shotgun (WGS) entry which is preliminary data.</text>
</comment>
<evidence type="ECO:0000256" key="1">
    <source>
        <dbReference type="SAM" id="MobiDB-lite"/>
    </source>
</evidence>
<dbReference type="RefSeq" id="XP_038781661.1">
    <property type="nucleotide sequence ID" value="XM_038935657.1"/>
</dbReference>
<feature type="region of interest" description="Disordered" evidence="1">
    <location>
        <begin position="163"/>
        <end position="189"/>
    </location>
</feature>
<dbReference type="InterPro" id="IPR007685">
    <property type="entry name" value="RelA_SpoT"/>
</dbReference>
<dbReference type="OrthoDB" id="3684599at2759"/>
<dbReference type="Gene3D" id="3.30.460.10">
    <property type="entry name" value="Beta Polymerase, domain 2"/>
    <property type="match status" value="1"/>
</dbReference>
<accession>A0A8H7EB07</accession>
<dbReference type="AlphaFoldDB" id="A0A8H7EB07"/>
<dbReference type="PANTHER" id="PTHR41773:SF1">
    <property type="entry name" value="RELA_SPOT DOMAIN-CONTAINING PROTEIN"/>
    <property type="match status" value="1"/>
</dbReference>
<dbReference type="EMBL" id="JAAABM010000023">
    <property type="protein sequence ID" value="KAF7671285.1"/>
    <property type="molecule type" value="Genomic_DNA"/>
</dbReference>
<dbReference type="GO" id="GO:0015969">
    <property type="term" value="P:guanosine tetraphosphate metabolic process"/>
    <property type="evidence" value="ECO:0007669"/>
    <property type="project" value="InterPro"/>
</dbReference>
<dbReference type="SUPFAM" id="SSF81301">
    <property type="entry name" value="Nucleotidyltransferase"/>
    <property type="match status" value="1"/>
</dbReference>
<dbReference type="GeneID" id="62208835"/>
<gene>
    <name evidence="3" type="ORF">GT037_010610</name>
</gene>
<protein>
    <recommendedName>
        <fullName evidence="2">RelA/SpoT domain-containing protein</fullName>
    </recommendedName>
</protein>
<proteinExistence type="predicted"/>
<reference evidence="3" key="2">
    <citation type="submission" date="2020-08" db="EMBL/GenBank/DDBJ databases">
        <title>Draft Genome Sequence of Cumin Blight Pathogen Alternaria burnsii.</title>
        <authorList>
            <person name="Feng Z."/>
        </authorList>
    </citation>
    <scope>NUCLEOTIDE SEQUENCE</scope>
    <source>
        <strain evidence="3">CBS107.38</strain>
    </source>
</reference>
<dbReference type="SMART" id="SM00954">
    <property type="entry name" value="RelA_SpoT"/>
    <property type="match status" value="1"/>
</dbReference>
<dbReference type="Pfam" id="PF04607">
    <property type="entry name" value="RelA_SpoT"/>
    <property type="match status" value="1"/>
</dbReference>
<evidence type="ECO:0000313" key="3">
    <source>
        <dbReference type="EMBL" id="KAF7671285.1"/>
    </source>
</evidence>
<dbReference type="CDD" id="cd05399">
    <property type="entry name" value="NT_Rel-Spo_like"/>
    <property type="match status" value="1"/>
</dbReference>
<reference evidence="3" key="1">
    <citation type="submission" date="2020-01" db="EMBL/GenBank/DDBJ databases">
        <authorList>
            <person name="Feng Z.H.Z."/>
        </authorList>
    </citation>
    <scope>NUCLEOTIDE SEQUENCE</scope>
    <source>
        <strain evidence="3">CBS107.38</strain>
    </source>
</reference>
<dbReference type="InterPro" id="IPR043519">
    <property type="entry name" value="NT_sf"/>
</dbReference>
<dbReference type="PANTHER" id="PTHR41773">
    <property type="entry name" value="GTP PYROPHOSPHATASE-RELATED"/>
    <property type="match status" value="1"/>
</dbReference>
<feature type="domain" description="RelA/SpoT" evidence="2">
    <location>
        <begin position="87"/>
        <end position="250"/>
    </location>
</feature>
<organism evidence="3 4">
    <name type="scientific">Alternaria burnsii</name>
    <dbReference type="NCBI Taxonomy" id="1187904"/>
    <lineage>
        <taxon>Eukaryota</taxon>
        <taxon>Fungi</taxon>
        <taxon>Dikarya</taxon>
        <taxon>Ascomycota</taxon>
        <taxon>Pezizomycotina</taxon>
        <taxon>Dothideomycetes</taxon>
        <taxon>Pleosporomycetidae</taxon>
        <taxon>Pleosporales</taxon>
        <taxon>Pleosporineae</taxon>
        <taxon>Pleosporaceae</taxon>
        <taxon>Alternaria</taxon>
        <taxon>Alternaria sect. Alternaria</taxon>
    </lineage>
</organism>
<name>A0A8H7EB07_9PLEO</name>
<dbReference type="Proteomes" id="UP000596902">
    <property type="component" value="Unassembled WGS sequence"/>
</dbReference>
<evidence type="ECO:0000259" key="2">
    <source>
        <dbReference type="SMART" id="SM00954"/>
    </source>
</evidence>
<sequence length="308" mass="35066">MSFLPDRFSKKKGLLTGSSHQEFSDSGIPYPVGRTIPPDSNADPIVAFLVKYKDPVEYERWVRFADCTKQDCESLLKKNGIKAVVTCRTKQYESLKKKMEDLARDPDFRAWLGKGHNIYHYSEMGDLAGVRIGLFFPDDVPTVVKLINDRFIVRHTFGTVTGGRDTVSGRNEDSHKHNQGPWRSQDSNRNEEDWQHYGYKSWQQVVEWGENYSPIIGLNAPRVEIQVGTVVTQAWAEVQHNIIYKRSNDVLATPSMKRMIDAINGMAITTEIMLRELKRSVEAAELEARRKAQGAYVPSAKNTLGHYT</sequence>
<keyword evidence="4" id="KW-1185">Reference proteome</keyword>